<evidence type="ECO:0000313" key="1">
    <source>
        <dbReference type="EMBL" id="EES20363.1"/>
    </source>
</evidence>
<dbReference type="EMBL" id="GL004518">
    <property type="protein sequence ID" value="EES20363.1"/>
    <property type="molecule type" value="Genomic_DNA"/>
</dbReference>
<accession>C6JSP8</accession>
<protein>
    <submittedName>
        <fullName evidence="1">Uncharacterized protein</fullName>
    </submittedName>
</protein>
<gene>
    <name evidence="1" type="primary">Sb1932s002010</name>
    <name evidence="1" type="ORF">SORBIDRAFT_1932s002010</name>
</gene>
<sequence>LRGHHGGSGSARGGPREDWRMHLYNAWLPPPVATAARGEAAAFAGAVRTVADAWLPGDPDSAYATLKWISVFDL</sequence>
<dbReference type="AlphaFoldDB" id="C6JSP8"/>
<name>C6JSP8_SORBI</name>
<feature type="non-terminal residue" evidence="1">
    <location>
        <position position="1"/>
    </location>
</feature>
<proteinExistence type="predicted"/>
<organism evidence="1">
    <name type="scientific">Sorghum bicolor</name>
    <name type="common">Sorghum</name>
    <name type="synonym">Sorghum vulgare</name>
    <dbReference type="NCBI Taxonomy" id="4558"/>
    <lineage>
        <taxon>Eukaryota</taxon>
        <taxon>Viridiplantae</taxon>
        <taxon>Streptophyta</taxon>
        <taxon>Embryophyta</taxon>
        <taxon>Tracheophyta</taxon>
        <taxon>Spermatophyta</taxon>
        <taxon>Magnoliopsida</taxon>
        <taxon>Liliopsida</taxon>
        <taxon>Poales</taxon>
        <taxon>Poaceae</taxon>
        <taxon>PACMAD clade</taxon>
        <taxon>Panicoideae</taxon>
        <taxon>Andropogonodae</taxon>
        <taxon>Andropogoneae</taxon>
        <taxon>Sorghinae</taxon>
        <taxon>Sorghum</taxon>
    </lineage>
</organism>
<reference evidence="1" key="1">
    <citation type="journal article" date="2009" name="Nature">
        <title>The Sorghum bicolor genome and the diversification of grasses.</title>
        <authorList>
            <person name="Paterson A.H."/>
            <person name="Bowers J.E."/>
            <person name="Bruggmann R."/>
            <person name="Dubchak I."/>
            <person name="Grimwood J."/>
            <person name="Gundlach H."/>
            <person name="Haberer G."/>
            <person name="Hellsten U."/>
            <person name="Mitros T."/>
            <person name="Poliakov A."/>
            <person name="Schmutz J."/>
            <person name="Spannagl M."/>
            <person name="Tang H."/>
            <person name="Wang X."/>
            <person name="Wicker T."/>
            <person name="Bharti A.K."/>
            <person name="Chapman J."/>
            <person name="Feltus F.A."/>
            <person name="Gowik U."/>
            <person name="Grigoriev I.V."/>
            <person name="Lyons E."/>
            <person name="Maher C.A."/>
            <person name="Martis M."/>
            <person name="Narechania A."/>
            <person name="Otillar R.P."/>
            <person name="Penning B.W."/>
            <person name="Salamov A.A."/>
            <person name="Wang Y."/>
            <person name="Zhang L."/>
            <person name="Carpita N.C."/>
            <person name="Freeling M."/>
            <person name="Gingle A.R."/>
            <person name="Hash C.T."/>
            <person name="Keller B."/>
            <person name="Klein P."/>
            <person name="Kresovich S."/>
            <person name="McCann M.C."/>
            <person name="Ming R."/>
            <person name="Peterson D.G."/>
            <person name="Mehboob-ur-Rahman"/>
            <person name="Ware D."/>
            <person name="Westhoff P."/>
            <person name="Mayer K.F."/>
            <person name="Messing J."/>
            <person name="Rokhsar D.S."/>
        </authorList>
    </citation>
    <scope>NUCLEOTIDE SEQUENCE [LARGE SCALE GENOMIC DNA]</scope>
</reference>
<dbReference type="HOGENOM" id="CLU_2695272_0_0_1"/>